<organism evidence="3 4">
    <name type="scientific">Didymosphaeria variabile</name>
    <dbReference type="NCBI Taxonomy" id="1932322"/>
    <lineage>
        <taxon>Eukaryota</taxon>
        <taxon>Fungi</taxon>
        <taxon>Dikarya</taxon>
        <taxon>Ascomycota</taxon>
        <taxon>Pezizomycotina</taxon>
        <taxon>Dothideomycetes</taxon>
        <taxon>Pleosporomycetidae</taxon>
        <taxon>Pleosporales</taxon>
        <taxon>Massarineae</taxon>
        <taxon>Didymosphaeriaceae</taxon>
        <taxon>Didymosphaeria</taxon>
    </lineage>
</organism>
<dbReference type="EMBL" id="JAPEUX010000010">
    <property type="protein sequence ID" value="KAJ4344587.1"/>
    <property type="molecule type" value="Genomic_DNA"/>
</dbReference>
<evidence type="ECO:0000313" key="3">
    <source>
        <dbReference type="EMBL" id="KAJ4344587.1"/>
    </source>
</evidence>
<evidence type="ECO:0000256" key="1">
    <source>
        <dbReference type="SAM" id="MobiDB-lite"/>
    </source>
</evidence>
<dbReference type="OrthoDB" id="3785924at2759"/>
<feature type="domain" description="TFIIF beta subunit HTH" evidence="2">
    <location>
        <begin position="318"/>
        <end position="374"/>
    </location>
</feature>
<dbReference type="Proteomes" id="UP001140513">
    <property type="component" value="Unassembled WGS sequence"/>
</dbReference>
<dbReference type="InterPro" id="IPR036390">
    <property type="entry name" value="WH_DNA-bd_sf"/>
</dbReference>
<name>A0A9W8XAA5_9PLEO</name>
<feature type="compositionally biased region" description="Basic and acidic residues" evidence="1">
    <location>
        <begin position="561"/>
        <end position="594"/>
    </location>
</feature>
<comment type="caution">
    <text evidence="3">The sequence shown here is derived from an EMBL/GenBank/DDBJ whole genome shotgun (WGS) entry which is preliminary data.</text>
</comment>
<protein>
    <recommendedName>
        <fullName evidence="2">TFIIF beta subunit HTH domain-containing protein</fullName>
    </recommendedName>
</protein>
<dbReference type="GeneID" id="80915861"/>
<accession>A0A9W8XAA5</accession>
<feature type="region of interest" description="Disordered" evidence="1">
    <location>
        <begin position="559"/>
        <end position="606"/>
    </location>
</feature>
<proteinExistence type="predicted"/>
<keyword evidence="4" id="KW-1185">Reference proteome</keyword>
<evidence type="ECO:0000259" key="2">
    <source>
        <dbReference type="Pfam" id="PF02270"/>
    </source>
</evidence>
<sequence length="606" mass="66731">MADQSTATLGLGNAYSAANLLAHGLKRASRVNMMQLPSTEQLRKERLDSLLNTPTGRDFTINTAVGVVFKVHSIMLIGGPKALEHVAFPKENVPGENVVNLPDRFHPLLVDRLVSFIYTSSYAVDARAVKNTTLHHHAALPSGATPTSFGLSMDAAEFQVCMYGIAEVLEYTALMTFAYSKLSSYFIFDRKAPEHVGQLIKLVFGPVNSLSRKCKDEVGALKGLGIAAVLVHEKKHWSGHEMDEFRDLLANELGQDAWKEYRACYKHIKDANQVLLVEPKSAPNMHGYATRQATKVQGIGSLTSSMSKIALAGGSKPNILETLHGLFDEYAYWPQKALRKKTGRSTDTLEEALPKVAQQVRGGQFHGCWQRKAHFNRPPLWMCTEAMGQINPNIQRRSESQDLHSQYEEWQQAKFMGIGHVPDAKGIDFFGHAGTNAGDSTFPMSNPTLESIPLAKRKFAKPSRNVLATPPRIKIVDNDGEDDAMDHDAADATSMMASKHAPKAPKLTGMANATFTFASDSNRIDFSSTPDKPQPGTISLEGLKKLQEVGVANKVAKKTVKAAEKEEAVKKAGMDTDENKENIPLESKYEAPKVEEEEERDEEMVD</sequence>
<evidence type="ECO:0000313" key="4">
    <source>
        <dbReference type="Proteomes" id="UP001140513"/>
    </source>
</evidence>
<dbReference type="InterPro" id="IPR036388">
    <property type="entry name" value="WH-like_DNA-bd_sf"/>
</dbReference>
<dbReference type="Gene3D" id="1.10.10.10">
    <property type="entry name" value="Winged helix-like DNA-binding domain superfamily/Winged helix DNA-binding domain"/>
    <property type="match status" value="1"/>
</dbReference>
<reference evidence="3" key="1">
    <citation type="submission" date="2022-10" db="EMBL/GenBank/DDBJ databases">
        <title>Tapping the CABI collections for fungal endophytes: first genome assemblies for Collariella, Neodidymelliopsis, Ascochyta clinopodiicola, Didymella pomorum, Didymosphaeria variabile, Neocosmospora piperis and Neocucurbitaria cava.</title>
        <authorList>
            <person name="Hill R."/>
        </authorList>
    </citation>
    <scope>NUCLEOTIDE SEQUENCE</scope>
    <source>
        <strain evidence="3">IMI 356815</strain>
    </source>
</reference>
<dbReference type="RefSeq" id="XP_056065039.1">
    <property type="nucleotide sequence ID" value="XM_056221052.1"/>
</dbReference>
<dbReference type="AlphaFoldDB" id="A0A9W8XAA5"/>
<dbReference type="SUPFAM" id="SSF46785">
    <property type="entry name" value="Winged helix' DNA-binding domain"/>
    <property type="match status" value="1"/>
</dbReference>
<feature type="compositionally biased region" description="Acidic residues" evidence="1">
    <location>
        <begin position="595"/>
        <end position="606"/>
    </location>
</feature>
<dbReference type="InterPro" id="IPR040450">
    <property type="entry name" value="TFIIF_beta_HTH"/>
</dbReference>
<dbReference type="Pfam" id="PF02270">
    <property type="entry name" value="TFIIF_beta"/>
    <property type="match status" value="1"/>
</dbReference>
<gene>
    <name evidence="3" type="ORF">N0V89_012331</name>
</gene>